<proteinExistence type="predicted"/>
<dbReference type="NCBIfam" id="TIGR02185">
    <property type="entry name" value="Trep_Strep"/>
    <property type="match status" value="1"/>
</dbReference>
<dbReference type="Proteomes" id="UP000254575">
    <property type="component" value="Unassembled WGS sequence"/>
</dbReference>
<feature type="transmembrane region" description="Helical" evidence="1">
    <location>
        <begin position="83"/>
        <end position="100"/>
    </location>
</feature>
<keyword evidence="1" id="KW-0472">Membrane</keyword>
<feature type="transmembrane region" description="Helical" evidence="1">
    <location>
        <begin position="34"/>
        <end position="53"/>
    </location>
</feature>
<dbReference type="AlphaFoldDB" id="A0A380MWY8"/>
<evidence type="ECO:0000313" key="3">
    <source>
        <dbReference type="Proteomes" id="UP000254575"/>
    </source>
</evidence>
<gene>
    <name evidence="2" type="ORF">NCTC10717_01178</name>
</gene>
<name>A0A380MWY8_9GAMM</name>
<keyword evidence="1" id="KW-0812">Transmembrane</keyword>
<evidence type="ECO:0000256" key="1">
    <source>
        <dbReference type="SAM" id="Phobius"/>
    </source>
</evidence>
<feature type="transmembrane region" description="Helical" evidence="1">
    <location>
        <begin position="7"/>
        <end position="28"/>
    </location>
</feature>
<dbReference type="Pfam" id="PF09605">
    <property type="entry name" value="Trep_Strep"/>
    <property type="match status" value="1"/>
</dbReference>
<feature type="transmembrane region" description="Helical" evidence="1">
    <location>
        <begin position="112"/>
        <end position="131"/>
    </location>
</feature>
<feature type="transmembrane region" description="Helical" evidence="1">
    <location>
        <begin position="151"/>
        <end position="178"/>
    </location>
</feature>
<accession>A0A380MWY8</accession>
<keyword evidence="3" id="KW-1185">Reference proteome</keyword>
<dbReference type="OrthoDB" id="9781459at2"/>
<dbReference type="RefSeq" id="WP_072281789.1">
    <property type="nucleotide sequence ID" value="NZ_UHIA01000004.1"/>
</dbReference>
<sequence length="192" mass="21064">MNSAKSYIQLGIFSVIYFFLYFSITAFAAISPILIVPLAPIAVIIAAIPFMLFIRRIHQFGLITLMALLLALTAVLLGDYPLTLLSALIAGSIADSIALLARRRKQATLNYLAYSIFALWQSGAFLPFLFLRQSIIKDIEQRFGAEYANNIAAIFQPLTIVSMLCLVLIAGFIGAIIANKLINKHFARAGHA</sequence>
<dbReference type="EMBL" id="UHIA01000004">
    <property type="protein sequence ID" value="SUO96792.1"/>
    <property type="molecule type" value="Genomic_DNA"/>
</dbReference>
<organism evidence="2 3">
    <name type="scientific">Suttonella indologenes</name>
    <dbReference type="NCBI Taxonomy" id="13276"/>
    <lineage>
        <taxon>Bacteria</taxon>
        <taxon>Pseudomonadati</taxon>
        <taxon>Pseudomonadota</taxon>
        <taxon>Gammaproteobacteria</taxon>
        <taxon>Cardiobacteriales</taxon>
        <taxon>Cardiobacteriaceae</taxon>
        <taxon>Suttonella</taxon>
    </lineage>
</organism>
<evidence type="ECO:0000313" key="2">
    <source>
        <dbReference type="EMBL" id="SUO96792.1"/>
    </source>
</evidence>
<reference evidence="2 3" key="1">
    <citation type="submission" date="2018-06" db="EMBL/GenBank/DDBJ databases">
        <authorList>
            <consortium name="Pathogen Informatics"/>
            <person name="Doyle S."/>
        </authorList>
    </citation>
    <scope>NUCLEOTIDE SEQUENCE [LARGE SCALE GENOMIC DNA]</scope>
    <source>
        <strain evidence="2 3">NCTC10717</strain>
    </source>
</reference>
<dbReference type="InterPro" id="IPR011733">
    <property type="entry name" value="CHP02185_IM"/>
</dbReference>
<feature type="transmembrane region" description="Helical" evidence="1">
    <location>
        <begin position="60"/>
        <end position="77"/>
    </location>
</feature>
<keyword evidence="1" id="KW-1133">Transmembrane helix</keyword>
<protein>
    <submittedName>
        <fullName evidence="2">Conserved hypothetical integral membrane protein</fullName>
    </submittedName>
</protein>